<dbReference type="RefSeq" id="WP_377744248.1">
    <property type="nucleotide sequence ID" value="NZ_JBHRXJ010000006.1"/>
</dbReference>
<accession>A0ABV7R8B4</accession>
<dbReference type="Gene3D" id="3.60.21.10">
    <property type="match status" value="1"/>
</dbReference>
<dbReference type="InterPro" id="IPR029052">
    <property type="entry name" value="Metallo-depent_PP-like"/>
</dbReference>
<dbReference type="EMBL" id="JBHRXJ010000006">
    <property type="protein sequence ID" value="MFC3528496.1"/>
    <property type="molecule type" value="Genomic_DNA"/>
</dbReference>
<comment type="caution">
    <text evidence="2">The sequence shown here is derived from an EMBL/GenBank/DDBJ whole genome shotgun (WGS) entry which is preliminary data.</text>
</comment>
<dbReference type="PANTHER" id="PTHR37844:SF2">
    <property type="entry name" value="SER_THR PROTEIN PHOSPHATASE SUPERFAMILY (AFU_ORTHOLOGUE AFUA_1G14840)"/>
    <property type="match status" value="1"/>
</dbReference>
<reference evidence="3" key="1">
    <citation type="journal article" date="2019" name="Int. J. Syst. Evol. Microbiol.">
        <title>The Global Catalogue of Microorganisms (GCM) 10K type strain sequencing project: providing services to taxonomists for standard genome sequencing and annotation.</title>
        <authorList>
            <consortium name="The Broad Institute Genomics Platform"/>
            <consortium name="The Broad Institute Genome Sequencing Center for Infectious Disease"/>
            <person name="Wu L."/>
            <person name="Ma J."/>
        </authorList>
    </citation>
    <scope>NUCLEOTIDE SEQUENCE [LARGE SCALE GENOMIC DNA]</scope>
    <source>
        <strain evidence="3">KCTC 42899</strain>
    </source>
</reference>
<dbReference type="Proteomes" id="UP001595721">
    <property type="component" value="Unassembled WGS sequence"/>
</dbReference>
<evidence type="ECO:0000259" key="1">
    <source>
        <dbReference type="Pfam" id="PF00149"/>
    </source>
</evidence>
<evidence type="ECO:0000313" key="3">
    <source>
        <dbReference type="Proteomes" id="UP001595721"/>
    </source>
</evidence>
<name>A0ABV7R8B4_9RHOB</name>
<evidence type="ECO:0000313" key="2">
    <source>
        <dbReference type="EMBL" id="MFC3528496.1"/>
    </source>
</evidence>
<feature type="domain" description="Calcineurin-like phosphoesterase" evidence="1">
    <location>
        <begin position="4"/>
        <end position="216"/>
    </location>
</feature>
<keyword evidence="3" id="KW-1185">Reference proteome</keyword>
<protein>
    <submittedName>
        <fullName evidence="2">Metallophosphoesterase</fullName>
    </submittedName>
</protein>
<dbReference type="InterPro" id="IPR004843">
    <property type="entry name" value="Calcineurin-like_PHP"/>
</dbReference>
<organism evidence="2 3">
    <name type="scientific">Paracoccus mangrovi</name>
    <dbReference type="NCBI Taxonomy" id="1715645"/>
    <lineage>
        <taxon>Bacteria</taxon>
        <taxon>Pseudomonadati</taxon>
        <taxon>Pseudomonadota</taxon>
        <taxon>Alphaproteobacteria</taxon>
        <taxon>Rhodobacterales</taxon>
        <taxon>Paracoccaceae</taxon>
        <taxon>Paracoccus</taxon>
    </lineage>
</organism>
<dbReference type="Pfam" id="PF00149">
    <property type="entry name" value="Metallophos"/>
    <property type="match status" value="1"/>
</dbReference>
<dbReference type="PANTHER" id="PTHR37844">
    <property type="entry name" value="SER/THR PROTEIN PHOSPHATASE SUPERFAMILY (AFU_ORTHOLOGUE AFUA_1G14840)"/>
    <property type="match status" value="1"/>
</dbReference>
<proteinExistence type="predicted"/>
<gene>
    <name evidence="2" type="ORF">ACFOMH_09940</name>
</gene>
<sequence length="252" mass="26837">MTGILVAADLHLDQWKHQGRDPLAALTDAEWAALDGLIVAGDLSNAAMRKWPRFLGRLAARMDPARIHVIPGNHDYYGLSLGDDAVLAGLCADHGINLAQEAEVEIRGRRFLCATLWSDFSLPADPARLTDFTRIAGPGGAVLRPADIAALHRHQRDWLAARLAACGGRATVVTHHVPHPALLAKATAEPGAFASDLAGVMRAHPPQAWLFGHAHAAQSLEIAGVACRNVALGLPVHCADPGARLRALILRD</sequence>
<dbReference type="SUPFAM" id="SSF56300">
    <property type="entry name" value="Metallo-dependent phosphatases"/>
    <property type="match status" value="1"/>
</dbReference>